<dbReference type="PANTHER" id="PTHR36154">
    <property type="entry name" value="DNA-BINDING TRANSCRIPTIONAL ACTIVATOR ALPA"/>
    <property type="match status" value="1"/>
</dbReference>
<dbReference type="Pfam" id="PF05930">
    <property type="entry name" value="Phage_AlpA"/>
    <property type="match status" value="1"/>
</dbReference>
<dbReference type="Proteomes" id="UP001419910">
    <property type="component" value="Unassembled WGS sequence"/>
</dbReference>
<name>A0ABU9YCE1_9SPHN</name>
<comment type="caution">
    <text evidence="1">The sequence shown here is derived from an EMBL/GenBank/DDBJ whole genome shotgun (WGS) entry which is preliminary data.</text>
</comment>
<dbReference type="InterPro" id="IPR052931">
    <property type="entry name" value="Prophage_regulatory_activator"/>
</dbReference>
<gene>
    <name evidence="1" type="ORF">ABC974_27945</name>
</gene>
<dbReference type="PANTHER" id="PTHR36154:SF1">
    <property type="entry name" value="DNA-BINDING TRANSCRIPTIONAL ACTIVATOR ALPA"/>
    <property type="match status" value="1"/>
</dbReference>
<dbReference type="InterPro" id="IPR010260">
    <property type="entry name" value="AlpA"/>
</dbReference>
<accession>A0ABU9YCE1</accession>
<dbReference type="RefSeq" id="WP_343892289.1">
    <property type="nucleotide sequence ID" value="NZ_BAAAEH010000056.1"/>
</dbReference>
<reference evidence="1 2" key="1">
    <citation type="submission" date="2024-05" db="EMBL/GenBank/DDBJ databases">
        <authorList>
            <person name="Liu Q."/>
            <person name="Xin Y.-H."/>
        </authorList>
    </citation>
    <scope>NUCLEOTIDE SEQUENCE [LARGE SCALE GENOMIC DNA]</scope>
    <source>
        <strain evidence="1 2">CGMCC 1.10181</strain>
    </source>
</reference>
<evidence type="ECO:0000313" key="1">
    <source>
        <dbReference type="EMBL" id="MEN2793483.1"/>
    </source>
</evidence>
<dbReference type="Gene3D" id="1.10.238.160">
    <property type="match status" value="1"/>
</dbReference>
<organism evidence="1 2">
    <name type="scientific">Sphingomonas oligophenolica</name>
    <dbReference type="NCBI Taxonomy" id="301154"/>
    <lineage>
        <taxon>Bacteria</taxon>
        <taxon>Pseudomonadati</taxon>
        <taxon>Pseudomonadota</taxon>
        <taxon>Alphaproteobacteria</taxon>
        <taxon>Sphingomonadales</taxon>
        <taxon>Sphingomonadaceae</taxon>
        <taxon>Sphingomonas</taxon>
    </lineage>
</organism>
<evidence type="ECO:0000313" key="2">
    <source>
        <dbReference type="Proteomes" id="UP001419910"/>
    </source>
</evidence>
<keyword evidence="2" id="KW-1185">Reference proteome</keyword>
<sequence length="71" mass="8388">MTTKKPERLLRMKPVLERTGPSRSGLYRRMEEGTFPKSIKISERCVAWRESEIVKWEKRKPPRRADTGTTL</sequence>
<dbReference type="EMBL" id="JBDIME010000050">
    <property type="protein sequence ID" value="MEN2793483.1"/>
    <property type="molecule type" value="Genomic_DNA"/>
</dbReference>
<proteinExistence type="predicted"/>
<protein>
    <submittedName>
        <fullName evidence="1">AlpA family phage regulatory protein</fullName>
    </submittedName>
</protein>